<comment type="similarity">
    <text evidence="4 5">Belongs to the RNA methyltransferase RlmH family.</text>
</comment>
<comment type="caution">
    <text evidence="6">The sequence shown here is derived from an EMBL/GenBank/DDBJ whole genome shotgun (WGS) entry which is preliminary data.</text>
</comment>
<dbReference type="PANTHER" id="PTHR33603">
    <property type="entry name" value="METHYLTRANSFERASE"/>
    <property type="match status" value="1"/>
</dbReference>
<gene>
    <name evidence="5" type="primary">rlmH</name>
    <name evidence="6" type="ORF">CPA40_06505</name>
</gene>
<evidence type="ECO:0000256" key="2">
    <source>
        <dbReference type="ARBA" id="ARBA00022679"/>
    </source>
</evidence>
<evidence type="ECO:0000256" key="3">
    <source>
        <dbReference type="ARBA" id="ARBA00022691"/>
    </source>
</evidence>
<organism evidence="6 7">
    <name type="scientific">Bifidobacterium callitrichos</name>
    <dbReference type="NCBI Taxonomy" id="762209"/>
    <lineage>
        <taxon>Bacteria</taxon>
        <taxon>Bacillati</taxon>
        <taxon>Actinomycetota</taxon>
        <taxon>Actinomycetes</taxon>
        <taxon>Bifidobacteriales</taxon>
        <taxon>Bifidobacteriaceae</taxon>
        <taxon>Bifidobacterium</taxon>
    </lineage>
</organism>
<proteinExistence type="inferred from homology"/>
<keyword evidence="3 5" id="KW-0949">S-adenosyl-L-methionine</keyword>
<keyword evidence="5" id="KW-0963">Cytoplasm</keyword>
<dbReference type="InterPro" id="IPR029028">
    <property type="entry name" value="Alpha/beta_knot_MTases"/>
</dbReference>
<reference evidence="6 7" key="2">
    <citation type="submission" date="2018-03" db="EMBL/GenBank/DDBJ databases">
        <title>The comparative genomics of Bifidobacterium callitrichos reflects dietary carbohydrate utilization within the common marmoset gut.</title>
        <authorList>
            <person name="Rani A."/>
        </authorList>
    </citation>
    <scope>NUCLEOTIDE SEQUENCE [LARGE SCALE GENOMIC DNA]</scope>
    <source>
        <strain evidence="6 7">UMA51805</strain>
    </source>
</reference>
<protein>
    <recommendedName>
        <fullName evidence="5">Ribosomal RNA large subunit methyltransferase H</fullName>
        <ecNumber evidence="5">2.1.1.177</ecNumber>
    </recommendedName>
    <alternativeName>
        <fullName evidence="5">23S rRNA (pseudouridine1915-N3)-methyltransferase</fullName>
    </alternativeName>
    <alternativeName>
        <fullName evidence="5">23S rRNA m3Psi1915 methyltransferase</fullName>
    </alternativeName>
    <alternativeName>
        <fullName evidence="5">rRNA (pseudouridine-N3-)-methyltransferase RlmH</fullName>
    </alternativeName>
</protein>
<dbReference type="RefSeq" id="WP_107044190.1">
    <property type="nucleotide sequence ID" value="NZ_NWTX01000009.1"/>
</dbReference>
<comment type="subunit">
    <text evidence="5">Homodimer.</text>
</comment>
<sequence length="159" mass="18232">MQIDIIAPGRVKERYLRDAIDEYSKRLSRYCRLNIIEVADEKTPEHASEGVERQIKEKEGERIAKHLRDSAFVIALAIDGKQLSSEEMAARISDWGLHGVSHIQLVIGGSIGLDDAILRRADFRLSFSKMTFPHQLMRVILLEQIYRAYKINAGEPYHK</sequence>
<evidence type="ECO:0000313" key="7">
    <source>
        <dbReference type="Proteomes" id="UP000240228"/>
    </source>
</evidence>
<evidence type="ECO:0000256" key="5">
    <source>
        <dbReference type="HAMAP-Rule" id="MF_00658"/>
    </source>
</evidence>
<dbReference type="CDD" id="cd18081">
    <property type="entry name" value="RlmH-like"/>
    <property type="match status" value="1"/>
</dbReference>
<dbReference type="NCBIfam" id="TIGR00246">
    <property type="entry name" value="tRNA_RlmH_YbeA"/>
    <property type="match status" value="1"/>
</dbReference>
<comment type="subcellular location">
    <subcellularLocation>
        <location evidence="5">Cytoplasm</location>
    </subcellularLocation>
</comment>
<keyword evidence="1 5" id="KW-0489">Methyltransferase</keyword>
<dbReference type="SUPFAM" id="SSF75217">
    <property type="entry name" value="alpha/beta knot"/>
    <property type="match status" value="1"/>
</dbReference>
<dbReference type="EC" id="2.1.1.177" evidence="5"/>
<reference evidence="7" key="1">
    <citation type="submission" date="2017-09" db="EMBL/GenBank/DDBJ databases">
        <authorList>
            <person name="Sela D.A."/>
            <person name="Albert K."/>
        </authorList>
    </citation>
    <scope>NUCLEOTIDE SEQUENCE [LARGE SCALE GENOMIC DNA]</scope>
    <source>
        <strain evidence="7">UMA51805</strain>
    </source>
</reference>
<keyword evidence="2 5" id="KW-0808">Transferase</keyword>
<dbReference type="InterPro" id="IPR029026">
    <property type="entry name" value="tRNA_m1G_MTases_N"/>
</dbReference>
<dbReference type="GO" id="GO:0005737">
    <property type="term" value="C:cytoplasm"/>
    <property type="evidence" value="ECO:0007669"/>
    <property type="project" value="UniProtKB-SubCell"/>
</dbReference>
<dbReference type="InterPro" id="IPR003742">
    <property type="entry name" value="RlmH-like"/>
</dbReference>
<comment type="function">
    <text evidence="5">Specifically methylates the pseudouridine at position 1915 (m3Psi1915) in 23S rRNA.</text>
</comment>
<feature type="binding site" evidence="5">
    <location>
        <position position="108"/>
    </location>
    <ligand>
        <name>S-adenosyl-L-methionine</name>
        <dbReference type="ChEBI" id="CHEBI:59789"/>
    </ligand>
</feature>
<evidence type="ECO:0000256" key="4">
    <source>
        <dbReference type="ARBA" id="ARBA00038303"/>
    </source>
</evidence>
<dbReference type="NCBIfam" id="NF000985">
    <property type="entry name" value="PRK00103.1-3"/>
    <property type="match status" value="1"/>
</dbReference>
<dbReference type="GO" id="GO:0070038">
    <property type="term" value="F:rRNA (pseudouridine-N3-)-methyltransferase activity"/>
    <property type="evidence" value="ECO:0007669"/>
    <property type="project" value="UniProtKB-UniRule"/>
</dbReference>
<feature type="binding site" evidence="5">
    <location>
        <begin position="127"/>
        <end position="132"/>
    </location>
    <ligand>
        <name>S-adenosyl-L-methionine</name>
        <dbReference type="ChEBI" id="CHEBI:59789"/>
    </ligand>
</feature>
<dbReference type="PANTHER" id="PTHR33603:SF1">
    <property type="entry name" value="RIBOSOMAL RNA LARGE SUBUNIT METHYLTRANSFERASE H"/>
    <property type="match status" value="1"/>
</dbReference>
<feature type="binding site" evidence="5">
    <location>
        <position position="76"/>
    </location>
    <ligand>
        <name>S-adenosyl-L-methionine</name>
        <dbReference type="ChEBI" id="CHEBI:59789"/>
    </ligand>
</feature>
<comment type="catalytic activity">
    <reaction evidence="5">
        <text>pseudouridine(1915) in 23S rRNA + S-adenosyl-L-methionine = N(3)-methylpseudouridine(1915) in 23S rRNA + S-adenosyl-L-homocysteine + H(+)</text>
        <dbReference type="Rhea" id="RHEA:42752"/>
        <dbReference type="Rhea" id="RHEA-COMP:10221"/>
        <dbReference type="Rhea" id="RHEA-COMP:10222"/>
        <dbReference type="ChEBI" id="CHEBI:15378"/>
        <dbReference type="ChEBI" id="CHEBI:57856"/>
        <dbReference type="ChEBI" id="CHEBI:59789"/>
        <dbReference type="ChEBI" id="CHEBI:65314"/>
        <dbReference type="ChEBI" id="CHEBI:74486"/>
        <dbReference type="EC" id="2.1.1.177"/>
    </reaction>
</comment>
<dbReference type="Pfam" id="PF02590">
    <property type="entry name" value="SPOUT_MTase"/>
    <property type="match status" value="1"/>
</dbReference>
<name>A0A2T3GA70_9BIFI</name>
<evidence type="ECO:0000256" key="1">
    <source>
        <dbReference type="ARBA" id="ARBA00022603"/>
    </source>
</evidence>
<accession>A0A2T3GA70</accession>
<dbReference type="Gene3D" id="3.40.1280.10">
    <property type="match status" value="1"/>
</dbReference>
<evidence type="ECO:0000313" key="6">
    <source>
        <dbReference type="EMBL" id="PST46367.1"/>
    </source>
</evidence>
<keyword evidence="7" id="KW-1185">Reference proteome</keyword>
<dbReference type="HAMAP" id="MF_00658">
    <property type="entry name" value="23SrRNA_methyltr_H"/>
    <property type="match status" value="1"/>
</dbReference>
<dbReference type="AlphaFoldDB" id="A0A2T3GA70"/>
<keyword evidence="5" id="KW-0698">rRNA processing</keyword>
<dbReference type="Proteomes" id="UP000240228">
    <property type="component" value="Unassembled WGS sequence"/>
</dbReference>
<dbReference type="EMBL" id="NWTX01000009">
    <property type="protein sequence ID" value="PST46367.1"/>
    <property type="molecule type" value="Genomic_DNA"/>
</dbReference>
<dbReference type="PIRSF" id="PIRSF004505">
    <property type="entry name" value="MT_bac"/>
    <property type="match status" value="1"/>
</dbReference>